<dbReference type="GO" id="GO:0000502">
    <property type="term" value="C:proteasome complex"/>
    <property type="evidence" value="ECO:0007669"/>
    <property type="project" value="UniProtKB-KW"/>
</dbReference>
<name>A0A2P2LV37_RHIMU</name>
<sequence length="72" mass="8566">MVFDIRKKTISCRRWHAILYSLDFGCPVAKIFFFFGEVIRYFSKTSFFFFVQELGFTNYADKLCFFSPVFGS</sequence>
<dbReference type="EMBL" id="GGEC01041346">
    <property type="protein sequence ID" value="MBX21830.1"/>
    <property type="molecule type" value="Transcribed_RNA"/>
</dbReference>
<protein>
    <submittedName>
        <fullName evidence="1">26S proteasome non-ATPase regulatory subunit 11 homolog</fullName>
    </submittedName>
</protein>
<dbReference type="AlphaFoldDB" id="A0A2P2LV37"/>
<accession>A0A2P2LV37</accession>
<proteinExistence type="predicted"/>
<dbReference type="EMBL" id="GGEC01041347">
    <property type="protein sequence ID" value="MBX21831.1"/>
    <property type="molecule type" value="Transcribed_RNA"/>
</dbReference>
<keyword evidence="1" id="KW-0647">Proteasome</keyword>
<organism evidence="1">
    <name type="scientific">Rhizophora mucronata</name>
    <name type="common">Asiatic mangrove</name>
    <dbReference type="NCBI Taxonomy" id="61149"/>
    <lineage>
        <taxon>Eukaryota</taxon>
        <taxon>Viridiplantae</taxon>
        <taxon>Streptophyta</taxon>
        <taxon>Embryophyta</taxon>
        <taxon>Tracheophyta</taxon>
        <taxon>Spermatophyta</taxon>
        <taxon>Magnoliopsida</taxon>
        <taxon>eudicotyledons</taxon>
        <taxon>Gunneridae</taxon>
        <taxon>Pentapetalae</taxon>
        <taxon>rosids</taxon>
        <taxon>fabids</taxon>
        <taxon>Malpighiales</taxon>
        <taxon>Rhizophoraceae</taxon>
        <taxon>Rhizophora</taxon>
    </lineage>
</organism>
<reference evidence="1" key="1">
    <citation type="submission" date="2018-02" db="EMBL/GenBank/DDBJ databases">
        <title>Rhizophora mucronata_Transcriptome.</title>
        <authorList>
            <person name="Meera S.P."/>
            <person name="Sreeshan A."/>
            <person name="Augustine A."/>
        </authorList>
    </citation>
    <scope>NUCLEOTIDE SEQUENCE</scope>
    <source>
        <tissue evidence="1">Leaf</tissue>
    </source>
</reference>
<evidence type="ECO:0000313" key="1">
    <source>
        <dbReference type="EMBL" id="MBX21831.1"/>
    </source>
</evidence>